<dbReference type="EMBL" id="JADILV010000021">
    <property type="protein sequence ID" value="MBO8483057.1"/>
    <property type="molecule type" value="Genomic_DNA"/>
</dbReference>
<reference evidence="1" key="2">
    <citation type="journal article" date="2021" name="PeerJ">
        <title>Extensive microbial diversity within the chicken gut microbiome revealed by metagenomics and culture.</title>
        <authorList>
            <person name="Gilroy R."/>
            <person name="Ravi A."/>
            <person name="Getino M."/>
            <person name="Pursley I."/>
            <person name="Horton D.L."/>
            <person name="Alikhan N.F."/>
            <person name="Baker D."/>
            <person name="Gharbi K."/>
            <person name="Hall N."/>
            <person name="Watson M."/>
            <person name="Adriaenssens E.M."/>
            <person name="Foster-Nyarko E."/>
            <person name="Jarju S."/>
            <person name="Secka A."/>
            <person name="Antonio M."/>
            <person name="Oren A."/>
            <person name="Chaudhuri R.R."/>
            <person name="La Ragione R."/>
            <person name="Hildebrand F."/>
            <person name="Pallen M.J."/>
        </authorList>
    </citation>
    <scope>NUCLEOTIDE SEQUENCE</scope>
    <source>
        <strain evidence="1">G3-8215</strain>
    </source>
</reference>
<name>A0A940DQ97_9BACT</name>
<dbReference type="Proteomes" id="UP000725002">
    <property type="component" value="Unassembled WGS sequence"/>
</dbReference>
<sequence>MKIDAIIEKGPDGMYSIRSEQHFGNNYFGGYGETVNQAKTDFSDSVDEAMADARAEGIEVPDIVSVSFKYDLPSFFNDFDFINASRFAHYAGINESKMRQYKSGTAFPGERTTMKIMAAIHRIGTELSSVSL</sequence>
<reference evidence="1" key="1">
    <citation type="submission" date="2020-10" db="EMBL/GenBank/DDBJ databases">
        <authorList>
            <person name="Gilroy R."/>
        </authorList>
    </citation>
    <scope>NUCLEOTIDE SEQUENCE</scope>
    <source>
        <strain evidence="1">G3-8215</strain>
    </source>
</reference>
<dbReference type="AlphaFoldDB" id="A0A940DQ97"/>
<evidence type="ECO:0000313" key="2">
    <source>
        <dbReference type="Proteomes" id="UP000725002"/>
    </source>
</evidence>
<evidence type="ECO:0000313" key="1">
    <source>
        <dbReference type="EMBL" id="MBO8483057.1"/>
    </source>
</evidence>
<organism evidence="1 2">
    <name type="scientific">Candidatus Cryptobacteroides avicola</name>
    <dbReference type="NCBI Taxonomy" id="2840757"/>
    <lineage>
        <taxon>Bacteria</taxon>
        <taxon>Pseudomonadati</taxon>
        <taxon>Bacteroidota</taxon>
        <taxon>Bacteroidia</taxon>
        <taxon>Bacteroidales</taxon>
        <taxon>Candidatus Cryptobacteroides</taxon>
    </lineage>
</organism>
<proteinExistence type="predicted"/>
<gene>
    <name evidence="1" type="ORF">IAB75_02925</name>
</gene>
<comment type="caution">
    <text evidence="1">The sequence shown here is derived from an EMBL/GenBank/DDBJ whole genome shotgun (WGS) entry which is preliminary data.</text>
</comment>
<protein>
    <submittedName>
        <fullName evidence="1">Pilus assembly protein HicB</fullName>
    </submittedName>
</protein>
<accession>A0A940DQ97</accession>